<comment type="similarity">
    <text evidence="1">Belongs to the LysR transcriptional regulatory family.</text>
</comment>
<evidence type="ECO:0000313" key="6">
    <source>
        <dbReference type="EMBL" id="GAA0224466.1"/>
    </source>
</evidence>
<organism evidence="6 7">
    <name type="scientific">Castellaniella daejeonensis</name>
    <dbReference type="NCBI Taxonomy" id="659013"/>
    <lineage>
        <taxon>Bacteria</taxon>
        <taxon>Pseudomonadati</taxon>
        <taxon>Pseudomonadota</taxon>
        <taxon>Betaproteobacteria</taxon>
        <taxon>Burkholderiales</taxon>
        <taxon>Alcaligenaceae</taxon>
        <taxon>Castellaniella</taxon>
    </lineage>
</organism>
<protein>
    <submittedName>
        <fullName evidence="6">LysR family transcriptional regulator</fullName>
    </submittedName>
</protein>
<proteinExistence type="inferred from homology"/>
<dbReference type="Proteomes" id="UP001501176">
    <property type="component" value="Unassembled WGS sequence"/>
</dbReference>
<accession>A0ABP3D668</accession>
<dbReference type="SUPFAM" id="SSF53850">
    <property type="entry name" value="Periplasmic binding protein-like II"/>
    <property type="match status" value="1"/>
</dbReference>
<evidence type="ECO:0000256" key="1">
    <source>
        <dbReference type="ARBA" id="ARBA00009437"/>
    </source>
</evidence>
<keyword evidence="4" id="KW-0804">Transcription</keyword>
<dbReference type="Gene3D" id="1.10.10.10">
    <property type="entry name" value="Winged helix-like DNA-binding domain superfamily/Winged helix DNA-binding domain"/>
    <property type="match status" value="1"/>
</dbReference>
<gene>
    <name evidence="6" type="ORF">GCM10009125_11800</name>
</gene>
<feature type="domain" description="HTH lysR-type" evidence="5">
    <location>
        <begin position="3"/>
        <end position="60"/>
    </location>
</feature>
<keyword evidence="2" id="KW-0805">Transcription regulation</keyword>
<dbReference type="InterPro" id="IPR000847">
    <property type="entry name" value="LysR_HTH_N"/>
</dbReference>
<evidence type="ECO:0000259" key="5">
    <source>
        <dbReference type="PROSITE" id="PS50931"/>
    </source>
</evidence>
<dbReference type="Gene3D" id="3.40.190.290">
    <property type="match status" value="1"/>
</dbReference>
<dbReference type="PROSITE" id="PS50931">
    <property type="entry name" value="HTH_LYSR"/>
    <property type="match status" value="1"/>
</dbReference>
<dbReference type="Pfam" id="PF00126">
    <property type="entry name" value="HTH_1"/>
    <property type="match status" value="1"/>
</dbReference>
<dbReference type="InterPro" id="IPR036388">
    <property type="entry name" value="WH-like_DNA-bd_sf"/>
</dbReference>
<evidence type="ECO:0000256" key="2">
    <source>
        <dbReference type="ARBA" id="ARBA00023015"/>
    </source>
</evidence>
<dbReference type="CDD" id="cd08422">
    <property type="entry name" value="PBP2_CrgA_like"/>
    <property type="match status" value="1"/>
</dbReference>
<evidence type="ECO:0000256" key="3">
    <source>
        <dbReference type="ARBA" id="ARBA00023125"/>
    </source>
</evidence>
<dbReference type="PANTHER" id="PTHR30537">
    <property type="entry name" value="HTH-TYPE TRANSCRIPTIONAL REGULATOR"/>
    <property type="match status" value="1"/>
</dbReference>
<dbReference type="InterPro" id="IPR005119">
    <property type="entry name" value="LysR_subst-bd"/>
</dbReference>
<evidence type="ECO:0000313" key="7">
    <source>
        <dbReference type="Proteomes" id="UP001501176"/>
    </source>
</evidence>
<name>A0ABP3D668_9BURK</name>
<sequence>MSPSLNDIELFVEVARGSSFTRAGDVLDMPASTVSRRISALEKSIGVRLLNRSTRKVSLTEAGAAYFARCRHIVEEARLAHEMLMDEAGSPRGRLKVSMPSTLAMSLLSDALREFSMRYPEIECEYDLSVRPINLLSDPYDVVIRIGEPPDSGIVSRLLGTLVLGLFASREYLDARGIPERPEDLDRHECLRSSTERGDSLWRLFSEDGKERQVRVKGRIALNQVLMLRRMGELGMGIVPLSIQAMTGGSLVRVLPEWSFAPIPMAALFPSRMMPARARVFIDFVKEQLAGVPLLMGNPRFPAG</sequence>
<keyword evidence="7" id="KW-1185">Reference proteome</keyword>
<dbReference type="InterPro" id="IPR058163">
    <property type="entry name" value="LysR-type_TF_proteobact-type"/>
</dbReference>
<dbReference type="PANTHER" id="PTHR30537:SF5">
    <property type="entry name" value="HTH-TYPE TRANSCRIPTIONAL ACTIVATOR TTDR-RELATED"/>
    <property type="match status" value="1"/>
</dbReference>
<keyword evidence="3" id="KW-0238">DNA-binding</keyword>
<dbReference type="SUPFAM" id="SSF46785">
    <property type="entry name" value="Winged helix' DNA-binding domain"/>
    <property type="match status" value="1"/>
</dbReference>
<reference evidence="7" key="1">
    <citation type="journal article" date="2019" name="Int. J. Syst. Evol. Microbiol.">
        <title>The Global Catalogue of Microorganisms (GCM) 10K type strain sequencing project: providing services to taxonomists for standard genome sequencing and annotation.</title>
        <authorList>
            <consortium name="The Broad Institute Genomics Platform"/>
            <consortium name="The Broad Institute Genome Sequencing Center for Infectious Disease"/>
            <person name="Wu L."/>
            <person name="Ma J."/>
        </authorList>
    </citation>
    <scope>NUCLEOTIDE SEQUENCE [LARGE SCALE GENOMIC DNA]</scope>
    <source>
        <strain evidence="7">JCM 16240</strain>
    </source>
</reference>
<dbReference type="RefSeq" id="WP_325126766.1">
    <property type="nucleotide sequence ID" value="NZ_BAAAFN010000009.1"/>
</dbReference>
<dbReference type="EMBL" id="BAAAFN010000009">
    <property type="protein sequence ID" value="GAA0224466.1"/>
    <property type="molecule type" value="Genomic_DNA"/>
</dbReference>
<dbReference type="InterPro" id="IPR036390">
    <property type="entry name" value="WH_DNA-bd_sf"/>
</dbReference>
<dbReference type="Pfam" id="PF03466">
    <property type="entry name" value="LysR_substrate"/>
    <property type="match status" value="1"/>
</dbReference>
<evidence type="ECO:0000256" key="4">
    <source>
        <dbReference type="ARBA" id="ARBA00023163"/>
    </source>
</evidence>
<comment type="caution">
    <text evidence="6">The sequence shown here is derived from an EMBL/GenBank/DDBJ whole genome shotgun (WGS) entry which is preliminary data.</text>
</comment>